<dbReference type="Proteomes" id="UP000315363">
    <property type="component" value="Unassembled WGS sequence"/>
</dbReference>
<protein>
    <recommendedName>
        <fullName evidence="6">Transcriptional regulator</fullName>
    </recommendedName>
</protein>
<dbReference type="EMBL" id="VHIF01000001">
    <property type="protein sequence ID" value="TQO39138.1"/>
    <property type="molecule type" value="Genomic_DNA"/>
</dbReference>
<dbReference type="InterPro" id="IPR036388">
    <property type="entry name" value="WH-like_DNA-bd_sf"/>
</dbReference>
<accession>A0ABY3AF49</accession>
<keyword evidence="5" id="KW-1185">Reference proteome</keyword>
<sequence length="185" mass="21854">MVRFLPNQLYIYQKFSSIVEQNSEIKQLTEELGVYFEKNKQLSPLSARIFSMLILTEKDGLGFDELVDGLDSCKSSVSTNLQLLQTQGRVVYFTKPGDRKRYFKIAPNDIYVQLDKKIAQWEKEKNIHLKVHNFKRKLYQEKDIPKEKNRGLEYTKNYALFIDDFIKNLIQLKENLQKTFNSDTL</sequence>
<organism evidence="4 5">
    <name type="scientific">Arenibacter algicola</name>
    <dbReference type="NCBI Taxonomy" id="616991"/>
    <lineage>
        <taxon>Bacteria</taxon>
        <taxon>Pseudomonadati</taxon>
        <taxon>Bacteroidota</taxon>
        <taxon>Flavobacteriia</taxon>
        <taxon>Flavobacteriales</taxon>
        <taxon>Flavobacteriaceae</taxon>
        <taxon>Arenibacter</taxon>
    </lineage>
</organism>
<keyword evidence="2" id="KW-0238">DNA-binding</keyword>
<evidence type="ECO:0000256" key="3">
    <source>
        <dbReference type="ARBA" id="ARBA00023163"/>
    </source>
</evidence>
<dbReference type="Gene3D" id="1.10.10.10">
    <property type="entry name" value="Winged helix-like DNA-binding domain superfamily/Winged helix DNA-binding domain"/>
    <property type="match status" value="1"/>
</dbReference>
<keyword evidence="3" id="KW-0804">Transcription</keyword>
<dbReference type="PANTHER" id="PTHR38465:SF1">
    <property type="entry name" value="HTH-TYPE TRANSCRIPTIONAL REGULATOR MJ1563-RELATED"/>
    <property type="match status" value="1"/>
</dbReference>
<gene>
    <name evidence="4" type="ORF">GQ41_3808</name>
</gene>
<evidence type="ECO:0000313" key="4">
    <source>
        <dbReference type="EMBL" id="TQO39138.1"/>
    </source>
</evidence>
<keyword evidence="1" id="KW-0805">Transcription regulation</keyword>
<dbReference type="PANTHER" id="PTHR38465">
    <property type="entry name" value="HTH-TYPE TRANSCRIPTIONAL REGULATOR MJ1563-RELATED"/>
    <property type="match status" value="1"/>
</dbReference>
<evidence type="ECO:0000256" key="2">
    <source>
        <dbReference type="ARBA" id="ARBA00023125"/>
    </source>
</evidence>
<reference evidence="4 5" key="1">
    <citation type="submission" date="2019-06" db="EMBL/GenBank/DDBJ databases">
        <title>A large-scale integrated study on North Sea by COGITO (Coastal Microbe Genomic &amp; Taxonomic Observatory).</title>
        <authorList>
            <person name="Teeling H."/>
        </authorList>
    </citation>
    <scope>NUCLEOTIDE SEQUENCE [LARGE SCALE GENOMIC DNA]</scope>
    <source>
        <strain evidence="4 5">MAR_2009_79</strain>
    </source>
</reference>
<evidence type="ECO:0008006" key="6">
    <source>
        <dbReference type="Google" id="ProtNLM"/>
    </source>
</evidence>
<proteinExistence type="predicted"/>
<dbReference type="SUPFAM" id="SSF46785">
    <property type="entry name" value="Winged helix' DNA-binding domain"/>
    <property type="match status" value="1"/>
</dbReference>
<dbReference type="InterPro" id="IPR036390">
    <property type="entry name" value="WH_DNA-bd_sf"/>
</dbReference>
<comment type="caution">
    <text evidence="4">The sequence shown here is derived from an EMBL/GenBank/DDBJ whole genome shotgun (WGS) entry which is preliminary data.</text>
</comment>
<evidence type="ECO:0000256" key="1">
    <source>
        <dbReference type="ARBA" id="ARBA00023015"/>
    </source>
</evidence>
<dbReference type="InterPro" id="IPR052362">
    <property type="entry name" value="HTH-GbsR_regulator"/>
</dbReference>
<name>A0ABY3AF49_9FLAO</name>
<evidence type="ECO:0000313" key="5">
    <source>
        <dbReference type="Proteomes" id="UP000315363"/>
    </source>
</evidence>